<accession>A0A5B7CLN2</accession>
<keyword evidence="2" id="KW-1185">Reference proteome</keyword>
<organism evidence="1 2">
    <name type="scientific">Portunus trituberculatus</name>
    <name type="common">Swimming crab</name>
    <name type="synonym">Neptunus trituberculatus</name>
    <dbReference type="NCBI Taxonomy" id="210409"/>
    <lineage>
        <taxon>Eukaryota</taxon>
        <taxon>Metazoa</taxon>
        <taxon>Ecdysozoa</taxon>
        <taxon>Arthropoda</taxon>
        <taxon>Crustacea</taxon>
        <taxon>Multicrustacea</taxon>
        <taxon>Malacostraca</taxon>
        <taxon>Eumalacostraca</taxon>
        <taxon>Eucarida</taxon>
        <taxon>Decapoda</taxon>
        <taxon>Pleocyemata</taxon>
        <taxon>Brachyura</taxon>
        <taxon>Eubrachyura</taxon>
        <taxon>Portunoidea</taxon>
        <taxon>Portunidae</taxon>
        <taxon>Portuninae</taxon>
        <taxon>Portunus</taxon>
    </lineage>
</organism>
<evidence type="ECO:0000313" key="2">
    <source>
        <dbReference type="Proteomes" id="UP000324222"/>
    </source>
</evidence>
<reference evidence="1 2" key="1">
    <citation type="submission" date="2019-05" db="EMBL/GenBank/DDBJ databases">
        <title>Another draft genome of Portunus trituberculatus and its Hox gene families provides insights of decapod evolution.</title>
        <authorList>
            <person name="Jeong J.-H."/>
            <person name="Song I."/>
            <person name="Kim S."/>
            <person name="Choi T."/>
            <person name="Kim D."/>
            <person name="Ryu S."/>
            <person name="Kim W."/>
        </authorList>
    </citation>
    <scope>NUCLEOTIDE SEQUENCE [LARGE SCALE GENOMIC DNA]</scope>
    <source>
        <tissue evidence="1">Muscle</tissue>
    </source>
</reference>
<protein>
    <submittedName>
        <fullName evidence="1">Uncharacterized protein</fullName>
    </submittedName>
</protein>
<dbReference type="EMBL" id="VSRR010000064">
    <property type="protein sequence ID" value="MPC09316.1"/>
    <property type="molecule type" value="Genomic_DNA"/>
</dbReference>
<dbReference type="Proteomes" id="UP000324222">
    <property type="component" value="Unassembled WGS sequence"/>
</dbReference>
<name>A0A5B7CLN2_PORTR</name>
<proteinExistence type="predicted"/>
<gene>
    <name evidence="1" type="ORF">E2C01_001924</name>
</gene>
<evidence type="ECO:0000313" key="1">
    <source>
        <dbReference type="EMBL" id="MPC09316.1"/>
    </source>
</evidence>
<dbReference type="AlphaFoldDB" id="A0A5B7CLN2"/>
<comment type="caution">
    <text evidence="1">The sequence shown here is derived from an EMBL/GenBank/DDBJ whole genome shotgun (WGS) entry which is preliminary data.</text>
</comment>
<sequence>MWPSLAIAKYLGTSKSCQTSGYASTARLEPVLLPSWRTKNCITFIEDLSEDGVHFNARGRSWVRQKFGSCVEYAAQ</sequence>